<keyword evidence="4" id="KW-0479">Metal-binding</keyword>
<name>A0ABP0ETV3_9LACO</name>
<dbReference type="RefSeq" id="WP_349642174.1">
    <property type="nucleotide sequence ID" value="NZ_CAWVOH010000002.1"/>
</dbReference>
<dbReference type="PANTHER" id="PTHR11136">
    <property type="entry name" value="FOLYLPOLYGLUTAMATE SYNTHASE-RELATED"/>
    <property type="match status" value="1"/>
</dbReference>
<comment type="similarity">
    <text evidence="1">Belongs to the folylpolyglutamate synthase family.</text>
</comment>
<keyword evidence="3 12" id="KW-0436">Ligase</keyword>
<dbReference type="PROSITE" id="PS01011">
    <property type="entry name" value="FOLYLPOLYGLU_SYNT_1"/>
    <property type="match status" value="1"/>
</dbReference>
<dbReference type="InterPro" id="IPR018109">
    <property type="entry name" value="Folylpolyglutamate_synth_CS"/>
</dbReference>
<comment type="caution">
    <text evidence="12">The sequence shown here is derived from an EMBL/GenBank/DDBJ whole genome shotgun (WGS) entry which is preliminary data.</text>
</comment>
<evidence type="ECO:0000313" key="12">
    <source>
        <dbReference type="EMBL" id="CAK8054631.1"/>
    </source>
</evidence>
<evidence type="ECO:0000256" key="6">
    <source>
        <dbReference type="ARBA" id="ARBA00022840"/>
    </source>
</evidence>
<dbReference type="InterPro" id="IPR013221">
    <property type="entry name" value="Mur_ligase_cen"/>
</dbReference>
<dbReference type="SUPFAM" id="SSF53623">
    <property type="entry name" value="MurD-like peptide ligases, catalytic domain"/>
    <property type="match status" value="1"/>
</dbReference>
<dbReference type="PIRSF" id="PIRSF001563">
    <property type="entry name" value="Folylpolyglu_synth"/>
    <property type="match status" value="1"/>
</dbReference>
<evidence type="ECO:0000256" key="3">
    <source>
        <dbReference type="ARBA" id="ARBA00022598"/>
    </source>
</evidence>
<dbReference type="SUPFAM" id="SSF53244">
    <property type="entry name" value="MurD-like peptide ligases, peptide-binding domain"/>
    <property type="match status" value="1"/>
</dbReference>
<feature type="domain" description="Mur ligase C-terminal" evidence="10">
    <location>
        <begin position="269"/>
        <end position="324"/>
    </location>
</feature>
<evidence type="ECO:0000256" key="5">
    <source>
        <dbReference type="ARBA" id="ARBA00022741"/>
    </source>
</evidence>
<dbReference type="Pfam" id="PF08245">
    <property type="entry name" value="Mur_ligase_M"/>
    <property type="match status" value="1"/>
</dbReference>
<organism evidence="12 13">
    <name type="scientific">Eupransor demetentiae</name>
    <dbReference type="NCBI Taxonomy" id="3109584"/>
    <lineage>
        <taxon>Bacteria</taxon>
        <taxon>Bacillati</taxon>
        <taxon>Bacillota</taxon>
        <taxon>Bacilli</taxon>
        <taxon>Lactobacillales</taxon>
        <taxon>Lactobacillaceae</taxon>
        <taxon>Eupransor</taxon>
    </lineage>
</organism>
<dbReference type="PROSITE" id="PS01012">
    <property type="entry name" value="FOLYLPOLYGLU_SYNT_2"/>
    <property type="match status" value="1"/>
</dbReference>
<dbReference type="InterPro" id="IPR036565">
    <property type="entry name" value="Mur-like_cat_sf"/>
</dbReference>
<evidence type="ECO:0000256" key="7">
    <source>
        <dbReference type="ARBA" id="ARBA00022842"/>
    </source>
</evidence>
<keyword evidence="6" id="KW-0067">ATP-binding</keyword>
<dbReference type="InterPro" id="IPR036615">
    <property type="entry name" value="Mur_ligase_C_dom_sf"/>
</dbReference>
<evidence type="ECO:0000256" key="2">
    <source>
        <dbReference type="ARBA" id="ARBA00013025"/>
    </source>
</evidence>
<evidence type="ECO:0000313" key="13">
    <source>
        <dbReference type="Proteomes" id="UP001314241"/>
    </source>
</evidence>
<keyword evidence="5" id="KW-0547">Nucleotide-binding</keyword>
<dbReference type="Proteomes" id="UP001314241">
    <property type="component" value="Unassembled WGS sequence"/>
</dbReference>
<reference evidence="12 13" key="1">
    <citation type="submission" date="2024-01" db="EMBL/GenBank/DDBJ databases">
        <authorList>
            <person name="Botero Cardona J."/>
        </authorList>
    </citation>
    <scope>NUCLEOTIDE SEQUENCE [LARGE SCALE GENOMIC DNA]</scope>
    <source>
        <strain evidence="12 13">LMG 33000</strain>
    </source>
</reference>
<dbReference type="Pfam" id="PF02875">
    <property type="entry name" value="Mur_ligase_C"/>
    <property type="match status" value="1"/>
</dbReference>
<dbReference type="GO" id="GO:0004326">
    <property type="term" value="F:tetrahydrofolylpolyglutamate synthase activity"/>
    <property type="evidence" value="ECO:0007669"/>
    <property type="project" value="UniProtKB-EC"/>
</dbReference>
<dbReference type="GO" id="GO:0008841">
    <property type="term" value="F:dihydrofolate synthase activity"/>
    <property type="evidence" value="ECO:0007669"/>
    <property type="project" value="UniProtKB-EC"/>
</dbReference>
<proteinExistence type="inferred from homology"/>
<dbReference type="PANTHER" id="PTHR11136:SF0">
    <property type="entry name" value="DIHYDROFOLATE SYNTHETASE-RELATED"/>
    <property type="match status" value="1"/>
</dbReference>
<evidence type="ECO:0000256" key="9">
    <source>
        <dbReference type="ARBA" id="ARBA00047493"/>
    </source>
</evidence>
<accession>A0ABP0ETV3</accession>
<dbReference type="NCBIfam" id="TIGR01499">
    <property type="entry name" value="folC"/>
    <property type="match status" value="1"/>
</dbReference>
<dbReference type="InterPro" id="IPR004101">
    <property type="entry name" value="Mur_ligase_C"/>
</dbReference>
<evidence type="ECO:0000256" key="4">
    <source>
        <dbReference type="ARBA" id="ARBA00022723"/>
    </source>
</evidence>
<evidence type="ECO:0000259" key="11">
    <source>
        <dbReference type="Pfam" id="PF08245"/>
    </source>
</evidence>
<evidence type="ECO:0000256" key="1">
    <source>
        <dbReference type="ARBA" id="ARBA00008276"/>
    </source>
</evidence>
<comment type="catalytic activity">
    <reaction evidence="9">
        <text>(6S)-5,6,7,8-tetrahydrofolyl-(gamma-L-Glu)(n) + L-glutamate + ATP = (6S)-5,6,7,8-tetrahydrofolyl-(gamma-L-Glu)(n+1) + ADP + phosphate + H(+)</text>
        <dbReference type="Rhea" id="RHEA:10580"/>
        <dbReference type="Rhea" id="RHEA-COMP:14738"/>
        <dbReference type="Rhea" id="RHEA-COMP:14740"/>
        <dbReference type="ChEBI" id="CHEBI:15378"/>
        <dbReference type="ChEBI" id="CHEBI:29985"/>
        <dbReference type="ChEBI" id="CHEBI:30616"/>
        <dbReference type="ChEBI" id="CHEBI:43474"/>
        <dbReference type="ChEBI" id="CHEBI:141005"/>
        <dbReference type="ChEBI" id="CHEBI:456216"/>
        <dbReference type="EC" id="6.3.2.17"/>
    </reaction>
</comment>
<evidence type="ECO:0000256" key="8">
    <source>
        <dbReference type="ARBA" id="ARBA00030592"/>
    </source>
</evidence>
<gene>
    <name evidence="12" type="ORF">R54876_GBNLAHCA_01205</name>
</gene>
<evidence type="ECO:0000259" key="10">
    <source>
        <dbReference type="Pfam" id="PF02875"/>
    </source>
</evidence>
<sequence>MQTLQQALSYIHGRPKRSKRNSLAVMRALLTELNHPEKNLPPLIHVTGTNGKGSVVAMTASILEAAGYRTGTFTSPFIEDFRERIQVDGQWISIDDLLSYTQRVAEAVQRVEQKQADYHPSEFEVVTAIMLTYFAEAHLDAAVIEVGIGGLYDSTNVLPTSRVGVITSIALDHQALLGDTLVEIAEQKFGILHDGMTLVTGTLPSEVQDRMRAKDYHSVPRKLNEFSSGLAGQYQVENTATAVAAVRAFDPDISDQTIAAGLAASRIPGRFEKIGPNILIDGAHNEAGIKALYQALKAYTKAPIHLILGTLQDKNLADFLPVLIADPQFSLTLTTFQAPSGRPVLTDDDLPSDEKLATTSNYQQFFQAKGDQLVVFAGSLYFIAEVRSQYANRKAPFTTLDS</sequence>
<keyword evidence="13" id="KW-1185">Reference proteome</keyword>
<dbReference type="Gene3D" id="3.40.1190.10">
    <property type="entry name" value="Mur-like, catalytic domain"/>
    <property type="match status" value="1"/>
</dbReference>
<keyword evidence="7" id="KW-0460">Magnesium</keyword>
<dbReference type="Gene3D" id="3.90.190.20">
    <property type="entry name" value="Mur ligase, C-terminal domain"/>
    <property type="match status" value="1"/>
</dbReference>
<protein>
    <recommendedName>
        <fullName evidence="2">tetrahydrofolate synthase</fullName>
        <ecNumber evidence="2">6.3.2.17</ecNumber>
    </recommendedName>
    <alternativeName>
        <fullName evidence="8">Tetrahydrofolylpolyglutamate synthase</fullName>
    </alternativeName>
</protein>
<dbReference type="EMBL" id="CAWVOH010000002">
    <property type="protein sequence ID" value="CAK8054631.1"/>
    <property type="molecule type" value="Genomic_DNA"/>
</dbReference>
<dbReference type="InterPro" id="IPR001645">
    <property type="entry name" value="Folylpolyglutamate_synth"/>
</dbReference>
<feature type="domain" description="Mur ligase central" evidence="11">
    <location>
        <begin position="46"/>
        <end position="192"/>
    </location>
</feature>
<dbReference type="EC" id="6.3.2.17" evidence="2"/>